<keyword evidence="10" id="KW-1185">Reference proteome</keyword>
<evidence type="ECO:0000256" key="5">
    <source>
        <dbReference type="ARBA" id="ARBA00023054"/>
    </source>
</evidence>
<dbReference type="SMART" id="SM00968">
    <property type="entry name" value="SMC_hinge"/>
    <property type="match status" value="1"/>
</dbReference>
<comment type="caution">
    <text evidence="9">The sequence shown here is derived from an EMBL/GenBank/DDBJ whole genome shotgun (WGS) entry which is preliminary data.</text>
</comment>
<dbReference type="GO" id="GO:0003677">
    <property type="term" value="F:DNA binding"/>
    <property type="evidence" value="ECO:0007669"/>
    <property type="project" value="UniProtKB-UniRule"/>
</dbReference>
<feature type="domain" description="SMC hinge" evidence="8">
    <location>
        <begin position="507"/>
        <end position="596"/>
    </location>
</feature>
<comment type="subunit">
    <text evidence="7">Homodimer.</text>
</comment>
<dbReference type="GO" id="GO:0030261">
    <property type="term" value="P:chromosome condensation"/>
    <property type="evidence" value="ECO:0007669"/>
    <property type="project" value="InterPro"/>
</dbReference>
<evidence type="ECO:0000313" key="9">
    <source>
        <dbReference type="EMBL" id="OAN56890.1"/>
    </source>
</evidence>
<dbReference type="InterPro" id="IPR027417">
    <property type="entry name" value="P-loop_NTPase"/>
</dbReference>
<protein>
    <recommendedName>
        <fullName evidence="7">Chromosome partition protein Smc</fullName>
    </recommendedName>
</protein>
<dbReference type="GO" id="GO:0005694">
    <property type="term" value="C:chromosome"/>
    <property type="evidence" value="ECO:0007669"/>
    <property type="project" value="InterPro"/>
</dbReference>
<dbReference type="InterPro" id="IPR036277">
    <property type="entry name" value="SMC_hinge_sf"/>
</dbReference>
<reference evidence="9 10" key="1">
    <citation type="submission" date="2016-04" db="EMBL/GenBank/DDBJ databases">
        <title>Draft genome sequence of freshwater magnetotactic bacteria Magnetospirillum marisnigri SP-1 and Magnetospirillum moscoviense BB-1.</title>
        <authorList>
            <person name="Koziaeva V."/>
            <person name="Dziuba M.V."/>
            <person name="Ivanov T.M."/>
            <person name="Kuznetsov B."/>
            <person name="Grouzdev D.S."/>
        </authorList>
    </citation>
    <scope>NUCLEOTIDE SEQUENCE [LARGE SCALE GENOMIC DNA]</scope>
    <source>
        <strain evidence="9 10">BB-1</strain>
    </source>
</reference>
<dbReference type="Proteomes" id="UP000078543">
    <property type="component" value="Unassembled WGS sequence"/>
</dbReference>
<dbReference type="EMBL" id="LWQU01000085">
    <property type="protein sequence ID" value="OAN56890.1"/>
    <property type="molecule type" value="Genomic_DNA"/>
</dbReference>
<dbReference type="AlphaFoldDB" id="A0A178MYC7"/>
<comment type="subcellular location">
    <subcellularLocation>
        <location evidence="1 7">Cytoplasm</location>
    </subcellularLocation>
</comment>
<comment type="domain">
    <text evidence="7">Contains large globular domains required for ATP hydrolysis at each terminus and a third globular domain forming a flexible hinge near the middle of the molecule. These domains are separated by coiled-coil structures.</text>
</comment>
<feature type="coiled-coil region" evidence="7">
    <location>
        <begin position="170"/>
        <end position="218"/>
    </location>
</feature>
<evidence type="ECO:0000256" key="1">
    <source>
        <dbReference type="ARBA" id="ARBA00004496"/>
    </source>
</evidence>
<feature type="coiled-coil region" evidence="7">
    <location>
        <begin position="791"/>
        <end position="863"/>
    </location>
</feature>
<proteinExistence type="inferred from homology"/>
<evidence type="ECO:0000313" key="10">
    <source>
        <dbReference type="Proteomes" id="UP000078543"/>
    </source>
</evidence>
<feature type="coiled-coil region" evidence="7">
    <location>
        <begin position="638"/>
        <end position="735"/>
    </location>
</feature>
<dbReference type="STRING" id="1437059.A6A05_07935"/>
<sequence>MIQFTKLRLAGFKSFVDATELLIEPGLTGVVGPNGCGKSNLIEALRWVMGETSARQMRGGEMDDVIFGGTSSRPARNLAEVLVGLDNSAGVAPPQYGTAELEVVRRIERGQGSSYRINGRDVRARDVQLLFADSATGARSSGLVSQGRVGALINAKPAERRSLLEEAAGISGLYSRRHEAELRLKNAEANLARLDDVLATLDEQLKGLQKQARQAVRYRTLSEQIRATEAQVLYLSWLEALAVIDAARAAMKEAELRVEEAAELAAVAATRQAEAAAGLPELRRHDGEVQALWQRLLVEREQLEGEEGRLAETRRDLEARLAQSQSDLQKEHARAADADQAIARLAAEEDEVRAAAEDEGERRLAAEQAVEAAAGVVVALEKDLGQAMEEVAAADAERAAALRRLQESETRRDRLKERVVQLQTQAEQLQGEGLDRADLTAAEMDLEAAQEYLEESREAAEDWDRKRVQATAARESARDAFQAAQAARTRIKAEIDALNQVLNGAKASDHPPVLDRVSASPGAEPALAAALGDDLSASLESDAPVHWVELAPLDPAPALPDGTEPLARLVSAPPALARSLAQVGVVADLAAAIRLRQALACGQRLVTRAGDLVRWDGLTALAGAPSPMAVRLAQRNRLRELDAAFEDAELGAEQAQGRVEAAQAAMDEATEAERAAKDAVRRAEAETAKARDDHARLAQRFAAFESRMAALTEQSTAARADLEDAEGDLMEARLEVEAFPQADDGKDRVNGLRAELAEKRSGLVEARSELDRVLRDGADRARRLDQLAADRESWKKRAETARTHVQELEERRETVMAEIERLAQAPDTFARRRAELLDKLEQAEAARKRSADALAAAEAAQAETDRAMRATEAALAQAREDRIRREAAVSAADQNCRAVAVRIAERLDLTPEQLREVAGLVEEERPDREDLSRRLDRLSRERDAMGPVNLRAEQEVTELDERITGMRAEKDDLVAAIAKLRGAIGELNREGRERLLASFEQVDRQFRDLFVQLFGGGRAHLALTESDDPLEAGLEIMASPPGKRLQILSLLSGGEQALTALALIFAVFMINPAPICVLDEVDAPLDDANVDRFCSLVENIAQTTRTRFLIVTHHRMTMARVHRLYGVTMAERGVSQLVSVDLSQAAELTDQATPP</sequence>
<comment type="function">
    <text evidence="7">Required for chromosome condensation and partitioning.</text>
</comment>
<dbReference type="InterPro" id="IPR003395">
    <property type="entry name" value="RecF/RecN/SMC_N"/>
</dbReference>
<evidence type="ECO:0000256" key="7">
    <source>
        <dbReference type="HAMAP-Rule" id="MF_01894"/>
    </source>
</evidence>
<evidence type="ECO:0000256" key="4">
    <source>
        <dbReference type="ARBA" id="ARBA00022840"/>
    </source>
</evidence>
<dbReference type="GO" id="GO:0007059">
    <property type="term" value="P:chromosome segregation"/>
    <property type="evidence" value="ECO:0007669"/>
    <property type="project" value="UniProtKB-UniRule"/>
</dbReference>
<dbReference type="GO" id="GO:0016887">
    <property type="term" value="F:ATP hydrolysis activity"/>
    <property type="evidence" value="ECO:0007669"/>
    <property type="project" value="InterPro"/>
</dbReference>
<dbReference type="InterPro" id="IPR010935">
    <property type="entry name" value="SMC_hinge"/>
</dbReference>
<dbReference type="Pfam" id="PF02463">
    <property type="entry name" value="SMC_N"/>
    <property type="match status" value="1"/>
</dbReference>
<evidence type="ECO:0000256" key="2">
    <source>
        <dbReference type="ARBA" id="ARBA00022490"/>
    </source>
</evidence>
<name>A0A178MYC7_9PROT</name>
<dbReference type="InterPro" id="IPR024704">
    <property type="entry name" value="SMC"/>
</dbReference>
<dbReference type="GO" id="GO:0005524">
    <property type="term" value="F:ATP binding"/>
    <property type="evidence" value="ECO:0007669"/>
    <property type="project" value="UniProtKB-UniRule"/>
</dbReference>
<dbReference type="RefSeq" id="WP_068497762.1">
    <property type="nucleotide sequence ID" value="NZ_LWQU01000085.1"/>
</dbReference>
<dbReference type="PIRSF" id="PIRSF005719">
    <property type="entry name" value="SMC"/>
    <property type="match status" value="1"/>
</dbReference>
<evidence type="ECO:0000256" key="6">
    <source>
        <dbReference type="ARBA" id="ARBA00023125"/>
    </source>
</evidence>
<dbReference type="Gene3D" id="3.40.50.300">
    <property type="entry name" value="P-loop containing nucleotide triphosphate hydrolases"/>
    <property type="match status" value="2"/>
</dbReference>
<gene>
    <name evidence="7" type="primary">smc</name>
    <name evidence="9" type="ORF">A6A05_07935</name>
</gene>
<feature type="coiled-coil region" evidence="7">
    <location>
        <begin position="949"/>
        <end position="990"/>
    </location>
</feature>
<keyword evidence="2 7" id="KW-0963">Cytoplasm</keyword>
<dbReference type="GO" id="GO:0007062">
    <property type="term" value="P:sister chromatid cohesion"/>
    <property type="evidence" value="ECO:0007669"/>
    <property type="project" value="InterPro"/>
</dbReference>
<dbReference type="PANTHER" id="PTHR43977">
    <property type="entry name" value="STRUCTURAL MAINTENANCE OF CHROMOSOMES PROTEIN 3"/>
    <property type="match status" value="1"/>
</dbReference>
<feature type="binding site" evidence="7">
    <location>
        <begin position="33"/>
        <end position="40"/>
    </location>
    <ligand>
        <name>ATP</name>
        <dbReference type="ChEBI" id="CHEBI:30616"/>
    </ligand>
</feature>
<dbReference type="GO" id="GO:0005737">
    <property type="term" value="C:cytoplasm"/>
    <property type="evidence" value="ECO:0007669"/>
    <property type="project" value="UniProtKB-SubCell"/>
</dbReference>
<dbReference type="SUPFAM" id="SSF75553">
    <property type="entry name" value="Smc hinge domain"/>
    <property type="match status" value="1"/>
</dbReference>
<keyword evidence="5 7" id="KW-0175">Coiled coil</keyword>
<feature type="coiled-coil region" evidence="7">
    <location>
        <begin position="300"/>
        <end position="466"/>
    </location>
</feature>
<keyword evidence="3 7" id="KW-0547">Nucleotide-binding</keyword>
<dbReference type="SUPFAM" id="SSF52540">
    <property type="entry name" value="P-loop containing nucleoside triphosphate hydrolases"/>
    <property type="match status" value="1"/>
</dbReference>
<dbReference type="NCBIfam" id="TIGR02168">
    <property type="entry name" value="SMC_prok_B"/>
    <property type="match status" value="1"/>
</dbReference>
<keyword evidence="4 7" id="KW-0067">ATP-binding</keyword>
<dbReference type="FunFam" id="3.40.50.300:FF:000901">
    <property type="entry name" value="Chromosome partition protein Smc"/>
    <property type="match status" value="1"/>
</dbReference>
<dbReference type="CDD" id="cd03278">
    <property type="entry name" value="ABC_SMC_barmotin"/>
    <property type="match status" value="1"/>
</dbReference>
<feature type="coiled-coil region" evidence="7">
    <location>
        <begin position="244"/>
        <end position="271"/>
    </location>
</feature>
<comment type="similarity">
    <text evidence="7">Belongs to the SMC family.</text>
</comment>
<keyword evidence="6 7" id="KW-0238">DNA-binding</keyword>
<dbReference type="OrthoDB" id="9808768at2"/>
<accession>A0A178MYC7</accession>
<dbReference type="InterPro" id="IPR011890">
    <property type="entry name" value="SMC_prok"/>
</dbReference>
<evidence type="ECO:0000256" key="3">
    <source>
        <dbReference type="ARBA" id="ARBA00022741"/>
    </source>
</evidence>
<organism evidence="9 10">
    <name type="scientific">Magnetospirillum moscoviense</name>
    <dbReference type="NCBI Taxonomy" id="1437059"/>
    <lineage>
        <taxon>Bacteria</taxon>
        <taxon>Pseudomonadati</taxon>
        <taxon>Pseudomonadota</taxon>
        <taxon>Alphaproteobacteria</taxon>
        <taxon>Rhodospirillales</taxon>
        <taxon>Rhodospirillaceae</taxon>
        <taxon>Magnetospirillum</taxon>
    </lineage>
</organism>
<dbReference type="GO" id="GO:0006260">
    <property type="term" value="P:DNA replication"/>
    <property type="evidence" value="ECO:0007669"/>
    <property type="project" value="UniProtKB-UniRule"/>
</dbReference>
<evidence type="ECO:0000259" key="8">
    <source>
        <dbReference type="SMART" id="SM00968"/>
    </source>
</evidence>
<dbReference type="HAMAP" id="MF_01894">
    <property type="entry name" value="Smc_prok"/>
    <property type="match status" value="1"/>
</dbReference>